<feature type="coiled-coil region" evidence="2">
    <location>
        <begin position="799"/>
        <end position="938"/>
    </location>
</feature>
<evidence type="ECO:0000313" key="5">
    <source>
        <dbReference type="EMBL" id="KAG6969314.1"/>
    </source>
</evidence>
<dbReference type="InterPro" id="IPR049270">
    <property type="entry name" value="CFAP58_CC"/>
</dbReference>
<dbReference type="GO" id="GO:0005856">
    <property type="term" value="C:cytoskeleton"/>
    <property type="evidence" value="ECO:0007669"/>
    <property type="project" value="TreeGrafter"/>
</dbReference>
<organism evidence="5 6">
    <name type="scientific">Phytophthora cactorum</name>
    <dbReference type="NCBI Taxonomy" id="29920"/>
    <lineage>
        <taxon>Eukaryota</taxon>
        <taxon>Sar</taxon>
        <taxon>Stramenopiles</taxon>
        <taxon>Oomycota</taxon>
        <taxon>Peronosporomycetes</taxon>
        <taxon>Peronosporales</taxon>
        <taxon>Peronosporaceae</taxon>
        <taxon>Phytophthora</taxon>
    </lineage>
</organism>
<evidence type="ECO:0000256" key="1">
    <source>
        <dbReference type="ARBA" id="ARBA00023054"/>
    </source>
</evidence>
<dbReference type="Proteomes" id="UP000688947">
    <property type="component" value="Unassembled WGS sequence"/>
</dbReference>
<sequence length="1222" mass="140020">MSVSGIVRPRFVYAGAGSTLQFPLDQLPMQMSDPSADSSALEGRLQDAYFVTPASHIGRVVTGVVFVAEQSRVSRAFASSTGATDRFGLTTISFADKLAEQGYKVLVLDLFQEGKTDSNTQEHVAIVQQAALYLKQKHDIQRVGLCCVGAGADLAIKVAMERSAAIDCVVAMCPKGLVSWKPIGEDDGADTAEPPIIPLLLQLGEKSPYAASEAYQKLLSSCAANPQAAKALKASLFVNQQSGFAFSNITDEDAATQAIAEILDWLVQHLHRFQVAAATSDTDPWWPQGRNGPFFNVGLRTWQESRWNTAMMSGRDREEPPSGPETSSSEGKLLGDDAGLEATSLEALESDFEEVLAELEGDKSLERFRLEYEKLHRALKKSNGQEKKLIKKCRELNAEIINNAAKVQTALKLSQEDQASIASLKKEMEKAWKMVDASHEKELRAKETIQQLKDEIVNLGRLVEQGTGLSAGQESMLKEVMRAKEELMRANEEHEANAKKDHERIQELHRRLADMDTLTATQKSDIQTLKDQLSMKAAEQEREIRRKERLDKEIKDVKSKLEKKTAEQAQGATELTRLQTQVGTLDKQLAEARGTMDKYVRDYETLFGRTQKLTDLLNEQNDKTMQLEVERRNLENELKARHDEIHRVKLEKGTVERKLDKEKRLLQQLEEKLEGEHTAKIVLQTQIKSMQHDLDQDKINEDHARTELEALEREKAMQMKQTLKAEGKVRRAQDDIKTNERVAKNLEQELAGFKLEAAKQRKLIYQLEKEREKYGMDAAEQRKLYLQAEEEGKLKEMRNHDLQKKVHEGETKLKQQQQLYEAVRSERNLYSKNLIESQDEIAEMKRKFKILTHQIEQLKEEVAAKDVALVKEHFDHQKVEKQKEQHKSELARLRALLAANEETINNQDAEVRKLSTLIRRMDDEALEQRKEYDQVINERDILGTQLIRRNDELALLYEKLKIQQSTLSKGEAQYQERLQDIRVLKLKVTDLKRELYIAKHQVGQADELKREVYHLQRELLQEKTKVKALSEELENPMNVHRWRKLEGSDPATYELLQKIQTLQKRLIQKTEEVVEKELVNQEKEKLYQELKAILARQPGPEVAEQLSWYQQVVREKEKQLKSLLSEQNMFQAKEHELKFEIERLARELHEFKRKYYKKKLEAKMKDKQPVILASRNQQQTQLPNIPNNNNSKGSRPSPAEQQRQLAIAAANRFVGGGFSLNQ</sequence>
<feature type="coiled-coil region" evidence="2">
    <location>
        <begin position="365"/>
        <end position="399"/>
    </location>
</feature>
<accession>A0A8T1UT05</accession>
<keyword evidence="1 2" id="KW-0175">Coiled coil</keyword>
<evidence type="ECO:0000259" key="4">
    <source>
        <dbReference type="Pfam" id="PF21771"/>
    </source>
</evidence>
<dbReference type="VEuPathDB" id="FungiDB:PC110_g2337"/>
<reference evidence="5" key="1">
    <citation type="submission" date="2021-01" db="EMBL/GenBank/DDBJ databases">
        <title>Phytophthora aleatoria, a newly-described species from Pinus radiata is distinct from Phytophthora cactorum isolates based on comparative genomics.</title>
        <authorList>
            <person name="Mcdougal R."/>
            <person name="Panda P."/>
            <person name="Williams N."/>
            <person name="Studholme D.J."/>
        </authorList>
    </citation>
    <scope>NUCLEOTIDE SEQUENCE</scope>
    <source>
        <strain evidence="5">NZFS 3830</strain>
    </source>
</reference>
<evidence type="ECO:0000313" key="6">
    <source>
        <dbReference type="Proteomes" id="UP000688947"/>
    </source>
</evidence>
<evidence type="ECO:0000256" key="2">
    <source>
        <dbReference type="SAM" id="Coils"/>
    </source>
</evidence>
<dbReference type="OrthoDB" id="264785at2759"/>
<comment type="caution">
    <text evidence="5">The sequence shown here is derived from an EMBL/GenBank/DDBJ whole genome shotgun (WGS) entry which is preliminary data.</text>
</comment>
<feature type="coiled-coil region" evidence="2">
    <location>
        <begin position="473"/>
        <end position="567"/>
    </location>
</feature>
<proteinExistence type="predicted"/>
<feature type="coiled-coil region" evidence="2">
    <location>
        <begin position="1076"/>
        <end position="1154"/>
    </location>
</feature>
<feature type="domain" description="Cilia- and flagella-associated protein 58 central coiled coil" evidence="4">
    <location>
        <begin position="703"/>
        <end position="997"/>
    </location>
</feature>
<dbReference type="PANTHER" id="PTHR32083:SF0">
    <property type="entry name" value="CILIA AND FLAGELLA-ASSOCIATED PROTEIN 58"/>
    <property type="match status" value="1"/>
</dbReference>
<feature type="coiled-coil region" evidence="2">
    <location>
        <begin position="617"/>
        <end position="763"/>
    </location>
</feature>
<feature type="region of interest" description="Disordered" evidence="3">
    <location>
        <begin position="311"/>
        <end position="335"/>
    </location>
</feature>
<dbReference type="Pfam" id="PF21771">
    <property type="entry name" value="CFAP58_CC"/>
    <property type="match status" value="1"/>
</dbReference>
<gene>
    <name evidence="5" type="ORF">JG687_00003304</name>
</gene>
<evidence type="ECO:0000256" key="3">
    <source>
        <dbReference type="SAM" id="MobiDB-lite"/>
    </source>
</evidence>
<dbReference type="VEuPathDB" id="FungiDB:PC110_g2336"/>
<dbReference type="PANTHER" id="PTHR32083">
    <property type="entry name" value="CILIA AND FLAGELLA-ASSOCIATED PROTEIN 58-RELATED"/>
    <property type="match status" value="1"/>
</dbReference>
<feature type="region of interest" description="Disordered" evidence="3">
    <location>
        <begin position="1175"/>
        <end position="1205"/>
    </location>
</feature>
<name>A0A8T1UT05_9STRA</name>
<feature type="compositionally biased region" description="Polar residues" evidence="3">
    <location>
        <begin position="1175"/>
        <end position="1204"/>
    </location>
</feature>
<protein>
    <recommendedName>
        <fullName evidence="4">Cilia- and flagella-associated protein 58 central coiled coil domain-containing protein</fullName>
    </recommendedName>
</protein>
<dbReference type="EMBL" id="JAENGZ010000100">
    <property type="protein sequence ID" value="KAG6969314.1"/>
    <property type="molecule type" value="Genomic_DNA"/>
</dbReference>
<dbReference type="AlphaFoldDB" id="A0A8T1UT05"/>